<comment type="similarity">
    <text evidence="3">Belongs to the bacterial microcompartments protein family. CsoS1 subfamily.</text>
</comment>
<evidence type="ECO:0000259" key="6">
    <source>
        <dbReference type="PROSITE" id="PS51930"/>
    </source>
</evidence>
<reference evidence="7 8" key="1">
    <citation type="submission" date="2022-04" db="EMBL/GenBank/DDBJ databases">
        <title>Positive selection, recombination, and allopatry shape intraspecific diversity of widespread and dominant cyanobacteria.</title>
        <authorList>
            <person name="Wei J."/>
            <person name="Shu W."/>
            <person name="Hu C."/>
        </authorList>
    </citation>
    <scope>NUCLEOTIDE SEQUENCE [LARGE SCALE GENOMIC DNA]</scope>
    <source>
        <strain evidence="7 8">DQ-A4</strain>
    </source>
</reference>
<comment type="subcellular location">
    <subcellularLocation>
        <location evidence="2">Carboxysome</location>
    </subcellularLocation>
</comment>
<dbReference type="PROSITE" id="PS51930">
    <property type="entry name" value="BMC_2"/>
    <property type="match status" value="2"/>
</dbReference>
<dbReference type="PANTHER" id="PTHR33941:SF11">
    <property type="entry name" value="BACTERIAL MICROCOMPARTMENT SHELL PROTEIN PDUJ"/>
    <property type="match status" value="1"/>
</dbReference>
<gene>
    <name evidence="7" type="ORF">NC992_01770</name>
</gene>
<dbReference type="SMART" id="SM00877">
    <property type="entry name" value="BMC"/>
    <property type="match status" value="2"/>
</dbReference>
<proteinExistence type="inferred from homology"/>
<dbReference type="PROSITE" id="PS01139">
    <property type="entry name" value="BMC_1"/>
    <property type="match status" value="1"/>
</dbReference>
<protein>
    <submittedName>
        <fullName evidence="7">BMC domain-containing protein</fullName>
    </submittedName>
</protein>
<evidence type="ECO:0000256" key="4">
    <source>
        <dbReference type="ARBA" id="ARBA00024446"/>
    </source>
</evidence>
<dbReference type="RefSeq" id="WP_190698571.1">
    <property type="nucleotide sequence ID" value="NZ_JAMPKX010000001.1"/>
</dbReference>
<dbReference type="InterPro" id="IPR000249">
    <property type="entry name" value="BMC_dom"/>
</dbReference>
<keyword evidence="1" id="KW-0120">Carbon dioxide fixation</keyword>
<dbReference type="SUPFAM" id="SSF143414">
    <property type="entry name" value="CcmK-like"/>
    <property type="match status" value="2"/>
</dbReference>
<dbReference type="CDD" id="cd07057">
    <property type="entry name" value="BMC_CcmK"/>
    <property type="match status" value="1"/>
</dbReference>
<dbReference type="PANTHER" id="PTHR33941">
    <property type="entry name" value="PROPANEDIOL UTILIZATION PROTEIN PDUA"/>
    <property type="match status" value="1"/>
</dbReference>
<keyword evidence="4" id="KW-1283">Bacterial microcompartment</keyword>
<dbReference type="Pfam" id="PF00936">
    <property type="entry name" value="BMC"/>
    <property type="match status" value="2"/>
</dbReference>
<evidence type="ECO:0000256" key="5">
    <source>
        <dbReference type="SAM" id="MobiDB-lite"/>
    </source>
</evidence>
<dbReference type="InterPro" id="IPR020808">
    <property type="entry name" value="Bact_microcomp_CS"/>
</dbReference>
<dbReference type="InterPro" id="IPR050575">
    <property type="entry name" value="BMC_shell"/>
</dbReference>
<dbReference type="InterPro" id="IPR044872">
    <property type="entry name" value="CcmK/CsoS1_BMC"/>
</dbReference>
<feature type="domain" description="BMC" evidence="6">
    <location>
        <begin position="147"/>
        <end position="231"/>
    </location>
</feature>
<organism evidence="7 8">
    <name type="scientific">Leptolyngbya subtilissima DQ-A4</name>
    <dbReference type="NCBI Taxonomy" id="2933933"/>
    <lineage>
        <taxon>Bacteria</taxon>
        <taxon>Bacillati</taxon>
        <taxon>Cyanobacteriota</taxon>
        <taxon>Cyanophyceae</taxon>
        <taxon>Leptolyngbyales</taxon>
        <taxon>Leptolyngbyaceae</taxon>
        <taxon>Leptolyngbya group</taxon>
        <taxon>Leptolyngbya</taxon>
    </lineage>
</organism>
<sequence length="289" mass="30778">MQPDGKLASPLDLKSGTPKRLTLATPAPGQKEAQQRDKYRGAALGMVSTESFPAVVGTADAMLKAADVLLVGYEKTGGGHCTAIVRGGISDVRMAVEAGIKTAQDFGQFVSSTLIPRPLPNLEAVLPICARWDELRGESGGKMGSQAIGLLETRGFPAMVGAADAMTKSADVQLMSHETIGEGLCTILIRGSLPNVAIAIEAGMHEAERIGELHAVMVIPRPLDDLVESLPVMEMEQEQPEPLRIPLNLEVKQEETEAEPVLIEAVTEEVTPIALELTVDEQELADEEL</sequence>
<evidence type="ECO:0000313" key="7">
    <source>
        <dbReference type="EMBL" id="MEP0945590.1"/>
    </source>
</evidence>
<evidence type="ECO:0000313" key="8">
    <source>
        <dbReference type="Proteomes" id="UP001482513"/>
    </source>
</evidence>
<evidence type="ECO:0000256" key="2">
    <source>
        <dbReference type="ARBA" id="ARBA00023587"/>
    </source>
</evidence>
<evidence type="ECO:0000256" key="3">
    <source>
        <dbReference type="ARBA" id="ARBA00023780"/>
    </source>
</evidence>
<dbReference type="InterPro" id="IPR037233">
    <property type="entry name" value="CcmK-like_sf"/>
</dbReference>
<comment type="caution">
    <text evidence="7">The sequence shown here is derived from an EMBL/GenBank/DDBJ whole genome shotgun (WGS) entry which is preliminary data.</text>
</comment>
<feature type="region of interest" description="Disordered" evidence="5">
    <location>
        <begin position="1"/>
        <end position="36"/>
    </location>
</feature>
<dbReference type="EMBL" id="JAMPKX010000001">
    <property type="protein sequence ID" value="MEP0945590.1"/>
    <property type="molecule type" value="Genomic_DNA"/>
</dbReference>
<dbReference type="Proteomes" id="UP001482513">
    <property type="component" value="Unassembled WGS sequence"/>
</dbReference>
<feature type="domain" description="BMC" evidence="6">
    <location>
        <begin position="43"/>
        <end position="127"/>
    </location>
</feature>
<evidence type="ECO:0000256" key="1">
    <source>
        <dbReference type="ARBA" id="ARBA00023300"/>
    </source>
</evidence>
<accession>A0ABV0JZH0</accession>
<name>A0ABV0JZH0_9CYAN</name>
<keyword evidence="8" id="KW-1185">Reference proteome</keyword>
<dbReference type="Gene3D" id="3.30.70.1710">
    <property type="match status" value="2"/>
</dbReference>